<dbReference type="Proteomes" id="UP000244336">
    <property type="component" value="Chromosome 5"/>
</dbReference>
<evidence type="ECO:0000313" key="3">
    <source>
        <dbReference type="Proteomes" id="UP000244336"/>
    </source>
</evidence>
<feature type="compositionally biased region" description="Acidic residues" evidence="1">
    <location>
        <begin position="111"/>
        <end position="125"/>
    </location>
</feature>
<dbReference type="Gramene" id="PUZ57878">
    <property type="protein sequence ID" value="PUZ57878"/>
    <property type="gene ID" value="GQ55_5G464800"/>
</dbReference>
<sequence length="263" mass="29316">MMDLSFYRQQSAIQDWMEHSRSNAPPTLDEDSDISDVPLPNPIFTSLAEDNENLEQWAGENVGDTHLGKRKTKVLRPQRPEKKGKMIRSPPEEELASNETTPDPSGGGDEGNTDDDDDDDDDNDDGGSGYPVSSQAGGRSDRSMSPIRFTGETDFTHATQDQDHGQPMSQRRTTSNRRRYDPREGDSSSSVSSTFSYPRPPSYPYPYPQPYPYPYPQPYSHPPPYPSHFIQLPVHLGMSTSGQIGELQVSLPIGFGDFSPIFN</sequence>
<dbReference type="AlphaFoldDB" id="A0A2T7DQM2"/>
<evidence type="ECO:0000313" key="2">
    <source>
        <dbReference type="EMBL" id="PUZ57878.1"/>
    </source>
</evidence>
<gene>
    <name evidence="2" type="ORF">GQ55_5G464800</name>
</gene>
<reference evidence="2 3" key="1">
    <citation type="submission" date="2018-04" db="EMBL/GenBank/DDBJ databases">
        <title>WGS assembly of Panicum hallii var. hallii HAL2.</title>
        <authorList>
            <person name="Lovell J."/>
            <person name="Jenkins J."/>
            <person name="Lowry D."/>
            <person name="Mamidi S."/>
            <person name="Sreedasyam A."/>
            <person name="Weng X."/>
            <person name="Barry K."/>
            <person name="Bonette J."/>
            <person name="Campitelli B."/>
            <person name="Daum C."/>
            <person name="Gordon S."/>
            <person name="Gould B."/>
            <person name="Lipzen A."/>
            <person name="MacQueen A."/>
            <person name="Palacio-Mejia J."/>
            <person name="Plott C."/>
            <person name="Shakirov E."/>
            <person name="Shu S."/>
            <person name="Yoshinaga Y."/>
            <person name="Zane M."/>
            <person name="Rokhsar D."/>
            <person name="Grimwood J."/>
            <person name="Schmutz J."/>
            <person name="Juenger T."/>
        </authorList>
    </citation>
    <scope>NUCLEOTIDE SEQUENCE [LARGE SCALE GENOMIC DNA]</scope>
    <source>
        <strain evidence="3">cv. HAL2</strain>
    </source>
</reference>
<dbReference type="EMBL" id="CM009753">
    <property type="protein sequence ID" value="PUZ57878.1"/>
    <property type="molecule type" value="Genomic_DNA"/>
</dbReference>
<proteinExistence type="predicted"/>
<accession>A0A2T7DQM2</accession>
<organism evidence="2 3">
    <name type="scientific">Panicum hallii var. hallii</name>
    <dbReference type="NCBI Taxonomy" id="1504633"/>
    <lineage>
        <taxon>Eukaryota</taxon>
        <taxon>Viridiplantae</taxon>
        <taxon>Streptophyta</taxon>
        <taxon>Embryophyta</taxon>
        <taxon>Tracheophyta</taxon>
        <taxon>Spermatophyta</taxon>
        <taxon>Magnoliopsida</taxon>
        <taxon>Liliopsida</taxon>
        <taxon>Poales</taxon>
        <taxon>Poaceae</taxon>
        <taxon>PACMAD clade</taxon>
        <taxon>Panicoideae</taxon>
        <taxon>Panicodae</taxon>
        <taxon>Paniceae</taxon>
        <taxon>Panicinae</taxon>
        <taxon>Panicum</taxon>
        <taxon>Panicum sect. Panicum</taxon>
    </lineage>
</organism>
<keyword evidence="3" id="KW-1185">Reference proteome</keyword>
<protein>
    <submittedName>
        <fullName evidence="2">Uncharacterized protein</fullName>
    </submittedName>
</protein>
<dbReference type="OrthoDB" id="785426at2759"/>
<feature type="region of interest" description="Disordered" evidence="1">
    <location>
        <begin position="17"/>
        <end position="206"/>
    </location>
</feature>
<feature type="compositionally biased region" description="Low complexity" evidence="1">
    <location>
        <begin position="187"/>
        <end position="197"/>
    </location>
</feature>
<name>A0A2T7DQM2_9POAL</name>
<evidence type="ECO:0000256" key="1">
    <source>
        <dbReference type="SAM" id="MobiDB-lite"/>
    </source>
</evidence>